<feature type="compositionally biased region" description="Low complexity" evidence="1">
    <location>
        <begin position="8"/>
        <end position="19"/>
    </location>
</feature>
<protein>
    <submittedName>
        <fullName evidence="2">Uncharacterized protein</fullName>
    </submittedName>
</protein>
<evidence type="ECO:0000313" key="3">
    <source>
        <dbReference type="Proteomes" id="UP000324222"/>
    </source>
</evidence>
<dbReference type="EMBL" id="VSRR010042835">
    <property type="protein sequence ID" value="MPC76198.1"/>
    <property type="molecule type" value="Genomic_DNA"/>
</dbReference>
<gene>
    <name evidence="2" type="ORF">E2C01_070605</name>
</gene>
<evidence type="ECO:0000313" key="2">
    <source>
        <dbReference type="EMBL" id="MPC76198.1"/>
    </source>
</evidence>
<evidence type="ECO:0000256" key="1">
    <source>
        <dbReference type="SAM" id="MobiDB-lite"/>
    </source>
</evidence>
<dbReference type="AlphaFoldDB" id="A0A5B7I5Q1"/>
<proteinExistence type="predicted"/>
<keyword evidence="3" id="KW-1185">Reference proteome</keyword>
<dbReference type="Proteomes" id="UP000324222">
    <property type="component" value="Unassembled WGS sequence"/>
</dbReference>
<feature type="region of interest" description="Disordered" evidence="1">
    <location>
        <begin position="1"/>
        <end position="27"/>
    </location>
</feature>
<sequence>MEDRRRNPITSSSSSSSSKYRSEDRVSSPIFAPLRIPSCISPARQRVTCGEAVGGNQTGKGAEEGWRMN</sequence>
<reference evidence="2 3" key="1">
    <citation type="submission" date="2019-05" db="EMBL/GenBank/DDBJ databases">
        <title>Another draft genome of Portunus trituberculatus and its Hox gene families provides insights of decapod evolution.</title>
        <authorList>
            <person name="Jeong J.-H."/>
            <person name="Song I."/>
            <person name="Kim S."/>
            <person name="Choi T."/>
            <person name="Kim D."/>
            <person name="Ryu S."/>
            <person name="Kim W."/>
        </authorList>
    </citation>
    <scope>NUCLEOTIDE SEQUENCE [LARGE SCALE GENOMIC DNA]</scope>
    <source>
        <tissue evidence="2">Muscle</tissue>
    </source>
</reference>
<name>A0A5B7I5Q1_PORTR</name>
<accession>A0A5B7I5Q1</accession>
<organism evidence="2 3">
    <name type="scientific">Portunus trituberculatus</name>
    <name type="common">Swimming crab</name>
    <name type="synonym">Neptunus trituberculatus</name>
    <dbReference type="NCBI Taxonomy" id="210409"/>
    <lineage>
        <taxon>Eukaryota</taxon>
        <taxon>Metazoa</taxon>
        <taxon>Ecdysozoa</taxon>
        <taxon>Arthropoda</taxon>
        <taxon>Crustacea</taxon>
        <taxon>Multicrustacea</taxon>
        <taxon>Malacostraca</taxon>
        <taxon>Eumalacostraca</taxon>
        <taxon>Eucarida</taxon>
        <taxon>Decapoda</taxon>
        <taxon>Pleocyemata</taxon>
        <taxon>Brachyura</taxon>
        <taxon>Eubrachyura</taxon>
        <taxon>Portunoidea</taxon>
        <taxon>Portunidae</taxon>
        <taxon>Portuninae</taxon>
        <taxon>Portunus</taxon>
    </lineage>
</organism>
<comment type="caution">
    <text evidence="2">The sequence shown here is derived from an EMBL/GenBank/DDBJ whole genome shotgun (WGS) entry which is preliminary data.</text>
</comment>